<proteinExistence type="inferred from homology"/>
<sequence>MIDLSRSLVTAIFAGCASAVVAAPHEPADYPAEVSPAEQDTAAMRVSLKDVDVVARVNHLSEVSRVDLAANPVKSSQEILRSVPGLFIAQHAGGGKAEQMFLRGFDLDHGTDINVSVDGMPVNMVSHAHGQGYADLHFLQPEVIEKIDFDKGSYDMTKGDLATAGYVAFKTRDRMPNEVGVEIGMHDYQRYRASMSLINNRSESMYFSGAFLTDNGFFDSPQHFKRLNAMAKYTKWNSTSRFNIILSHFNSSWNASGQIPERAVDNGMIGWFGALDASEGGSTSRTNLQFLHHVDLSDGTIVNSEFYLSYYTFNLFSDFTFQLNDPYNWDEINQKEKRMLGGGHVDLSNTFYVGDRMWRWAGGAGFRYDDIRDIALYHARKREIIGTYSLGDIGQSNLFGYAGVEINLGNWMINPSVRVDWFHFNYAEKTAAEYTDPGVGQAFVSPKLNIIYNPSNTVQLYAKGGRGFHSNDARVVVVRDGKDVIPETWGADLGIHWKPVPTVMLNAACWYLHMNQEFVYVGDEAVVEPSGKSRRLGLDVGLRWEFLKNFYFQADYTYSNARMTEEPSGADYIPLAPVNTLLAGLTYKTDRFSAGVHCRWLGNRPANEDYSLTAKGYCITDINASYTIGKLTFGAAVENLFDVKWREAQFATETMIPGDDAPVTDICFTPGTPFALRGFVSYRF</sequence>
<dbReference type="OrthoDB" id="99480at2"/>
<accession>A0A1B1SA84</accession>
<name>A0A1B1SA84_9BACT</name>
<comment type="subcellular location">
    <subcellularLocation>
        <location evidence="1 11">Cell outer membrane</location>
        <topology evidence="1 11">Multi-pass membrane protein</topology>
    </subcellularLocation>
</comment>
<dbReference type="KEGG" id="pary:A4V02_08240"/>
<dbReference type="Gene3D" id="2.170.130.10">
    <property type="entry name" value="TonB-dependent receptor, plug domain"/>
    <property type="match status" value="1"/>
</dbReference>
<dbReference type="InterPro" id="IPR039426">
    <property type="entry name" value="TonB-dep_rcpt-like"/>
</dbReference>
<keyword evidence="10 11" id="KW-0998">Cell outer membrane</keyword>
<dbReference type="GO" id="GO:0009279">
    <property type="term" value="C:cell outer membrane"/>
    <property type="evidence" value="ECO:0007669"/>
    <property type="project" value="UniProtKB-SubCell"/>
</dbReference>
<organism evidence="16 17">
    <name type="scientific">Muribaculum intestinale</name>
    <dbReference type="NCBI Taxonomy" id="1796646"/>
    <lineage>
        <taxon>Bacteria</taxon>
        <taxon>Pseudomonadati</taxon>
        <taxon>Bacteroidota</taxon>
        <taxon>Bacteroidia</taxon>
        <taxon>Bacteroidales</taxon>
        <taxon>Muribaculaceae</taxon>
        <taxon>Muribaculum</taxon>
    </lineage>
</organism>
<reference evidence="17" key="1">
    <citation type="submission" date="2016-04" db="EMBL/GenBank/DDBJ databases">
        <title>Complete Genome Sequences of Twelve Strains of a Stable Defined Moderately Diverse Mouse Microbiota 2 (sDMDMm2).</title>
        <authorList>
            <person name="Uchimura Y."/>
            <person name="Wyss M."/>
            <person name="Brugiroux S."/>
            <person name="Limenitakis J.P."/>
            <person name="Stecher B."/>
            <person name="McCoy K.D."/>
            <person name="Macpherson A.J."/>
        </authorList>
    </citation>
    <scope>NUCLEOTIDE SEQUENCE [LARGE SCALE GENOMIC DNA]</scope>
    <source>
        <strain evidence="17">YL27</strain>
    </source>
</reference>
<keyword evidence="9 11" id="KW-0472">Membrane</keyword>
<feature type="chain" id="PRO_5008529338" evidence="13">
    <location>
        <begin position="23"/>
        <end position="684"/>
    </location>
</feature>
<dbReference type="InterPro" id="IPR012910">
    <property type="entry name" value="Plug_dom"/>
</dbReference>
<gene>
    <name evidence="16" type="ORF">A4V02_08240</name>
</gene>
<keyword evidence="13" id="KW-0732">Signal</keyword>
<evidence type="ECO:0000259" key="14">
    <source>
        <dbReference type="Pfam" id="PF00593"/>
    </source>
</evidence>
<keyword evidence="7" id="KW-0406">Ion transport</keyword>
<dbReference type="AlphaFoldDB" id="A0A1B1SA84"/>
<feature type="domain" description="TonB-dependent receptor plug" evidence="15">
    <location>
        <begin position="61"/>
        <end position="165"/>
    </location>
</feature>
<dbReference type="InterPro" id="IPR036942">
    <property type="entry name" value="Beta-barrel_TonB_sf"/>
</dbReference>
<dbReference type="EMBL" id="CP015402">
    <property type="protein sequence ID" value="ANU63719.1"/>
    <property type="molecule type" value="Genomic_DNA"/>
</dbReference>
<dbReference type="PROSITE" id="PS52016">
    <property type="entry name" value="TONB_DEPENDENT_REC_3"/>
    <property type="match status" value="1"/>
</dbReference>
<evidence type="ECO:0000259" key="15">
    <source>
        <dbReference type="Pfam" id="PF07715"/>
    </source>
</evidence>
<keyword evidence="4" id="KW-0410">Iron transport</keyword>
<evidence type="ECO:0000256" key="1">
    <source>
        <dbReference type="ARBA" id="ARBA00004571"/>
    </source>
</evidence>
<dbReference type="Pfam" id="PF00593">
    <property type="entry name" value="TonB_dep_Rec_b-barrel"/>
    <property type="match status" value="1"/>
</dbReference>
<dbReference type="GeneID" id="65536847"/>
<dbReference type="InterPro" id="IPR037066">
    <property type="entry name" value="Plug_dom_sf"/>
</dbReference>
<evidence type="ECO:0000256" key="13">
    <source>
        <dbReference type="SAM" id="SignalP"/>
    </source>
</evidence>
<keyword evidence="2 11" id="KW-0813">Transport</keyword>
<dbReference type="RefSeq" id="WP_068961024.1">
    <property type="nucleotide sequence ID" value="NZ_CAJTAP010000014.1"/>
</dbReference>
<evidence type="ECO:0000256" key="6">
    <source>
        <dbReference type="ARBA" id="ARBA00023004"/>
    </source>
</evidence>
<feature type="domain" description="TonB-dependent receptor-like beta-barrel" evidence="14">
    <location>
        <begin position="223"/>
        <end position="640"/>
    </location>
</feature>
<dbReference type="Proteomes" id="UP000186351">
    <property type="component" value="Chromosome"/>
</dbReference>
<evidence type="ECO:0000256" key="8">
    <source>
        <dbReference type="ARBA" id="ARBA00023077"/>
    </source>
</evidence>
<evidence type="ECO:0000256" key="2">
    <source>
        <dbReference type="ARBA" id="ARBA00022448"/>
    </source>
</evidence>
<dbReference type="Pfam" id="PF07715">
    <property type="entry name" value="Plug"/>
    <property type="match status" value="1"/>
</dbReference>
<keyword evidence="6" id="KW-0408">Iron</keyword>
<keyword evidence="17" id="KW-1185">Reference proteome</keyword>
<keyword evidence="8 12" id="KW-0798">TonB box</keyword>
<evidence type="ECO:0000256" key="3">
    <source>
        <dbReference type="ARBA" id="ARBA00022452"/>
    </source>
</evidence>
<dbReference type="PANTHER" id="PTHR32552:SF81">
    <property type="entry name" value="TONB-DEPENDENT OUTER MEMBRANE RECEPTOR"/>
    <property type="match status" value="1"/>
</dbReference>
<evidence type="ECO:0000313" key="17">
    <source>
        <dbReference type="Proteomes" id="UP000186351"/>
    </source>
</evidence>
<dbReference type="PANTHER" id="PTHR32552">
    <property type="entry name" value="FERRICHROME IRON RECEPTOR-RELATED"/>
    <property type="match status" value="1"/>
</dbReference>
<evidence type="ECO:0000256" key="9">
    <source>
        <dbReference type="ARBA" id="ARBA00023136"/>
    </source>
</evidence>
<comment type="similarity">
    <text evidence="11 12">Belongs to the TonB-dependent receptor family.</text>
</comment>
<evidence type="ECO:0000256" key="12">
    <source>
        <dbReference type="RuleBase" id="RU003357"/>
    </source>
</evidence>
<dbReference type="STRING" id="1796646.A4V02_08240"/>
<feature type="signal peptide" evidence="13">
    <location>
        <begin position="1"/>
        <end position="22"/>
    </location>
</feature>
<evidence type="ECO:0000256" key="7">
    <source>
        <dbReference type="ARBA" id="ARBA00023065"/>
    </source>
</evidence>
<evidence type="ECO:0000256" key="5">
    <source>
        <dbReference type="ARBA" id="ARBA00022692"/>
    </source>
</evidence>
<evidence type="ECO:0000256" key="10">
    <source>
        <dbReference type="ARBA" id="ARBA00023237"/>
    </source>
</evidence>
<dbReference type="Gene3D" id="2.40.170.20">
    <property type="entry name" value="TonB-dependent receptor, beta-barrel domain"/>
    <property type="match status" value="1"/>
</dbReference>
<dbReference type="InterPro" id="IPR000531">
    <property type="entry name" value="Beta-barrel_TonB"/>
</dbReference>
<evidence type="ECO:0000313" key="16">
    <source>
        <dbReference type="EMBL" id="ANU63719.1"/>
    </source>
</evidence>
<accession>A0A1Z2XIF0</accession>
<keyword evidence="5 11" id="KW-0812">Transmembrane</keyword>
<protein>
    <submittedName>
        <fullName evidence="16">Uncharacterized protein</fullName>
    </submittedName>
</protein>
<dbReference type="SUPFAM" id="SSF56935">
    <property type="entry name" value="Porins"/>
    <property type="match status" value="1"/>
</dbReference>
<evidence type="ECO:0000256" key="11">
    <source>
        <dbReference type="PROSITE-ProRule" id="PRU01360"/>
    </source>
</evidence>
<dbReference type="GO" id="GO:0006826">
    <property type="term" value="P:iron ion transport"/>
    <property type="evidence" value="ECO:0007669"/>
    <property type="project" value="UniProtKB-KW"/>
</dbReference>
<evidence type="ECO:0000256" key="4">
    <source>
        <dbReference type="ARBA" id="ARBA00022496"/>
    </source>
</evidence>
<keyword evidence="3 11" id="KW-1134">Transmembrane beta strand</keyword>